<gene>
    <name evidence="1" type="ORF">AWC17_03190</name>
</gene>
<name>A0A1X1ZN99_9MYCO</name>
<reference evidence="1 2" key="1">
    <citation type="submission" date="2016-01" db="EMBL/GenBank/DDBJ databases">
        <title>The new phylogeny of the genus Mycobacterium.</title>
        <authorList>
            <person name="Tarcisio F."/>
            <person name="Conor M."/>
            <person name="Antonella G."/>
            <person name="Elisabetta G."/>
            <person name="Giulia F.S."/>
            <person name="Sara T."/>
            <person name="Anna F."/>
            <person name="Clotilde B."/>
            <person name="Roberto B."/>
            <person name="Veronica D.S."/>
            <person name="Fabio R."/>
            <person name="Monica P."/>
            <person name="Olivier J."/>
            <person name="Enrico T."/>
            <person name="Nicola S."/>
        </authorList>
    </citation>
    <scope>NUCLEOTIDE SEQUENCE [LARGE SCALE GENOMIC DNA]</scope>
    <source>
        <strain evidence="1 2">DSM 44803</strain>
    </source>
</reference>
<evidence type="ECO:0000313" key="1">
    <source>
        <dbReference type="EMBL" id="ORW24561.1"/>
    </source>
</evidence>
<dbReference type="AlphaFoldDB" id="A0A1X1ZN99"/>
<keyword evidence="2" id="KW-1185">Reference proteome</keyword>
<dbReference type="EMBL" id="LQPH01000109">
    <property type="protein sequence ID" value="ORW24561.1"/>
    <property type="molecule type" value="Genomic_DNA"/>
</dbReference>
<proteinExistence type="predicted"/>
<evidence type="ECO:0000313" key="2">
    <source>
        <dbReference type="Proteomes" id="UP000193781"/>
    </source>
</evidence>
<dbReference type="Proteomes" id="UP000193781">
    <property type="component" value="Unassembled WGS sequence"/>
</dbReference>
<accession>A0A1X1ZN99</accession>
<organism evidence="1 2">
    <name type="scientific">Mycobacterium nebraskense</name>
    <dbReference type="NCBI Taxonomy" id="244292"/>
    <lineage>
        <taxon>Bacteria</taxon>
        <taxon>Bacillati</taxon>
        <taxon>Actinomycetota</taxon>
        <taxon>Actinomycetes</taxon>
        <taxon>Mycobacteriales</taxon>
        <taxon>Mycobacteriaceae</taxon>
        <taxon>Mycobacterium</taxon>
    </lineage>
</organism>
<protein>
    <submittedName>
        <fullName evidence="1">Uncharacterized protein</fullName>
    </submittedName>
</protein>
<comment type="caution">
    <text evidence="1">The sequence shown here is derived from an EMBL/GenBank/DDBJ whole genome shotgun (WGS) entry which is preliminary data.</text>
</comment>
<sequence>MTDSIGGAPRLTEPDSRVLDVTWSSGVVHLYLNRTEVLSLSPAAAEWLGRNASICARSAADPTAFQ</sequence>